<evidence type="ECO:0000313" key="7">
    <source>
        <dbReference type="Proteomes" id="UP000006727"/>
    </source>
</evidence>
<dbReference type="GeneID" id="112275334"/>
<gene>
    <name evidence="6" type="primary">LOC112275334</name>
    <name evidence="4" type="synonym">LOC112278611</name>
    <name evidence="5" type="synonym">LOC112280604</name>
    <name evidence="2" type="ORF">PHYPA_001941</name>
    <name evidence="3" type="ORF">PHYPA_001942</name>
</gene>
<dbReference type="EnsemblPlants" id="Pp3c1_42230V3.2">
    <property type="protein sequence ID" value="PAC:32971658.CDS.1"/>
    <property type="gene ID" value="Pp3c1_42230"/>
</dbReference>
<dbReference type="EnsemblPlants" id="Pp3c1_42250V3.2">
    <property type="protein sequence ID" value="PAC:32968842.CDS.1"/>
    <property type="gene ID" value="Pp3c1_42250"/>
</dbReference>
<reference evidence="4" key="3">
    <citation type="submission" date="2020-12" db="UniProtKB">
        <authorList>
            <consortium name="EnsemblPlants"/>
        </authorList>
    </citation>
    <scope>IDENTIFICATION</scope>
</reference>
<protein>
    <submittedName>
        <fullName evidence="2 4">Uncharacterized protein</fullName>
    </submittedName>
</protein>
<dbReference type="EnsemblPlants" id="Pp3c1_42420V3.2">
    <property type="protein sequence ID" value="PAC:32969318.CDS.1"/>
    <property type="gene ID" value="Pp3c1_42420"/>
</dbReference>
<evidence type="ECO:0000256" key="1">
    <source>
        <dbReference type="SAM" id="SignalP"/>
    </source>
</evidence>
<feature type="signal peptide" evidence="1">
    <location>
        <begin position="1"/>
        <end position="19"/>
    </location>
</feature>
<feature type="chain" id="PRO_5014294032" evidence="1">
    <location>
        <begin position="20"/>
        <end position="174"/>
    </location>
</feature>
<dbReference type="RefSeq" id="XP_024361429.1">
    <property type="nucleotide sequence ID" value="XM_024505661.2"/>
</dbReference>
<reference evidence="2 7" key="1">
    <citation type="journal article" date="2008" name="Science">
        <title>The Physcomitrella genome reveals evolutionary insights into the conquest of land by plants.</title>
        <authorList>
            <person name="Rensing S."/>
            <person name="Lang D."/>
            <person name="Zimmer A."/>
            <person name="Terry A."/>
            <person name="Salamov A."/>
            <person name="Shapiro H."/>
            <person name="Nishiyama T."/>
            <person name="Perroud P.-F."/>
            <person name="Lindquist E."/>
            <person name="Kamisugi Y."/>
            <person name="Tanahashi T."/>
            <person name="Sakakibara K."/>
            <person name="Fujita T."/>
            <person name="Oishi K."/>
            <person name="Shin-I T."/>
            <person name="Kuroki Y."/>
            <person name="Toyoda A."/>
            <person name="Suzuki Y."/>
            <person name="Hashimoto A."/>
            <person name="Yamaguchi K."/>
            <person name="Sugano A."/>
            <person name="Kohara Y."/>
            <person name="Fujiyama A."/>
            <person name="Anterola A."/>
            <person name="Aoki S."/>
            <person name="Ashton N."/>
            <person name="Barbazuk W.B."/>
            <person name="Barker E."/>
            <person name="Bennetzen J."/>
            <person name="Bezanilla M."/>
            <person name="Blankenship R."/>
            <person name="Cho S.H."/>
            <person name="Dutcher S."/>
            <person name="Estelle M."/>
            <person name="Fawcett J.A."/>
            <person name="Gundlach H."/>
            <person name="Hanada K."/>
            <person name="Heyl A."/>
            <person name="Hicks K.A."/>
            <person name="Hugh J."/>
            <person name="Lohr M."/>
            <person name="Mayer K."/>
            <person name="Melkozernov A."/>
            <person name="Murata T."/>
            <person name="Nelson D."/>
            <person name="Pils B."/>
            <person name="Prigge M."/>
            <person name="Reiss B."/>
            <person name="Renner T."/>
            <person name="Rombauts S."/>
            <person name="Rushton P."/>
            <person name="Sanderfoot A."/>
            <person name="Schween G."/>
            <person name="Shiu S.-H."/>
            <person name="Stueber K."/>
            <person name="Theodoulou F.L."/>
            <person name="Tu H."/>
            <person name="Van de Peer Y."/>
            <person name="Verrier P.J."/>
            <person name="Waters E."/>
            <person name="Wood A."/>
            <person name="Yang L."/>
            <person name="Cove D."/>
            <person name="Cuming A."/>
            <person name="Hasebe M."/>
            <person name="Lucas S."/>
            <person name="Mishler D.B."/>
            <person name="Reski R."/>
            <person name="Grigoriev I."/>
            <person name="Quatrano R.S."/>
            <person name="Boore J.L."/>
        </authorList>
    </citation>
    <scope>NUCLEOTIDE SEQUENCE [LARGE SCALE GENOMIC DNA]</scope>
    <source>
        <strain evidence="4 7">cv. Gransden 2004</strain>
    </source>
</reference>
<organism evidence="2">
    <name type="scientific">Physcomitrium patens</name>
    <name type="common">Spreading-leaved earth moss</name>
    <name type="synonym">Physcomitrella patens</name>
    <dbReference type="NCBI Taxonomy" id="3218"/>
    <lineage>
        <taxon>Eukaryota</taxon>
        <taxon>Viridiplantae</taxon>
        <taxon>Streptophyta</taxon>
        <taxon>Embryophyta</taxon>
        <taxon>Bryophyta</taxon>
        <taxon>Bryophytina</taxon>
        <taxon>Bryopsida</taxon>
        <taxon>Funariidae</taxon>
        <taxon>Funariales</taxon>
        <taxon>Funariaceae</taxon>
        <taxon>Physcomitrium</taxon>
    </lineage>
</organism>
<accession>A0A2K1LBV9</accession>
<dbReference type="Gramene" id="Pp3c1_42420V3.2">
    <property type="protein sequence ID" value="PAC:32969318.CDS.1"/>
    <property type="gene ID" value="Pp3c1_42420"/>
</dbReference>
<dbReference type="OrthoDB" id="1988819at2759"/>
<evidence type="ECO:0000313" key="5">
    <source>
        <dbReference type="EnsemblPlants" id="PAC:32969318.CDS.1"/>
    </source>
</evidence>
<proteinExistence type="predicted"/>
<keyword evidence="1" id="KW-0732">Signal</keyword>
<dbReference type="Gramene" id="Pp3c1_42230V3.1">
    <property type="protein sequence ID" value="PAC:32971657.CDS.1"/>
    <property type="gene ID" value="Pp3c1_42230"/>
</dbReference>
<dbReference type="Gramene" id="Pp3c1_42250V3.1">
    <property type="protein sequence ID" value="PAC:32968841.CDS.1"/>
    <property type="gene ID" value="Pp3c1_42250"/>
</dbReference>
<reference evidence="2 7" key="2">
    <citation type="journal article" date="2018" name="Plant J.">
        <title>The Physcomitrella patens chromosome-scale assembly reveals moss genome structure and evolution.</title>
        <authorList>
            <person name="Lang D."/>
            <person name="Ullrich K.K."/>
            <person name="Murat F."/>
            <person name="Fuchs J."/>
            <person name="Jenkins J."/>
            <person name="Haas F.B."/>
            <person name="Piednoel M."/>
            <person name="Gundlach H."/>
            <person name="Van Bel M."/>
            <person name="Meyberg R."/>
            <person name="Vives C."/>
            <person name="Morata J."/>
            <person name="Symeonidi A."/>
            <person name="Hiss M."/>
            <person name="Muchero W."/>
            <person name="Kamisugi Y."/>
            <person name="Saleh O."/>
            <person name="Blanc G."/>
            <person name="Decker E.L."/>
            <person name="van Gessel N."/>
            <person name="Grimwood J."/>
            <person name="Hayes R.D."/>
            <person name="Graham S.W."/>
            <person name="Gunter L.E."/>
            <person name="McDaniel S.F."/>
            <person name="Hoernstein S.N.W."/>
            <person name="Larsson A."/>
            <person name="Li F.W."/>
            <person name="Perroud P.F."/>
            <person name="Phillips J."/>
            <person name="Ranjan P."/>
            <person name="Rokshar D.S."/>
            <person name="Rothfels C.J."/>
            <person name="Schneider L."/>
            <person name="Shu S."/>
            <person name="Stevenson D.W."/>
            <person name="Thummler F."/>
            <person name="Tillich M."/>
            <person name="Villarreal Aguilar J.C."/>
            <person name="Widiez T."/>
            <person name="Wong G.K."/>
            <person name="Wymore A."/>
            <person name="Zhang Y."/>
            <person name="Zimmer A.D."/>
            <person name="Quatrano R.S."/>
            <person name="Mayer K.F.X."/>
            <person name="Goodstein D."/>
            <person name="Casacuberta J.M."/>
            <person name="Vandepoele K."/>
            <person name="Reski R."/>
            <person name="Cuming A.C."/>
            <person name="Tuskan G.A."/>
            <person name="Maumus F."/>
            <person name="Salse J."/>
            <person name="Schmutz J."/>
            <person name="Rensing S.A."/>
        </authorList>
    </citation>
    <scope>NUCLEOTIDE SEQUENCE [LARGE SCALE GENOMIC DNA]</scope>
    <source>
        <strain evidence="4 7">cv. Gransden 2004</strain>
    </source>
</reference>
<sequence length="174" mass="18361">MAKLLFLVAVLVIAAAVAADAHVAPAPAPAAAKAPAPTPVPAPARAPFVKKDSSFSLKCVIHNVATRDVAVKLVVRGKDAAKRVVAKSGQWTAIGPVKLGCSVPVVHVWVTVKNNRGWAVTKSFPIRLAEFLKNVVPKCTKVLALTAFEKAKARGSERCLVVKVGKKEVLTVKY</sequence>
<evidence type="ECO:0000313" key="3">
    <source>
        <dbReference type="EMBL" id="PNR63516.1"/>
    </source>
</evidence>
<dbReference type="Gramene" id="Pp3c1_42230V3.2">
    <property type="protein sequence ID" value="PAC:32971658.CDS.1"/>
    <property type="gene ID" value="Pp3c1_42230"/>
</dbReference>
<dbReference type="EnsemblPlants" id="Pp3c1_42230V3.1">
    <property type="protein sequence ID" value="PAC:32971657.CDS.1"/>
    <property type="gene ID" value="Pp3c1_42230"/>
</dbReference>
<evidence type="ECO:0000313" key="2">
    <source>
        <dbReference type="EMBL" id="PNR63515.1"/>
    </source>
</evidence>
<dbReference type="Gramene" id="Pp3c1_42250V3.2">
    <property type="protein sequence ID" value="PAC:32968842.CDS.1"/>
    <property type="gene ID" value="Pp3c1_42250"/>
</dbReference>
<evidence type="ECO:0000313" key="6">
    <source>
        <dbReference type="EnsemblPlants" id="PAC:32971657.CDS.1"/>
    </source>
</evidence>
<name>A0A2K1LBV9_PHYPA</name>
<dbReference type="AlphaFoldDB" id="A0A2K1LBV9"/>
<dbReference type="EnsemblPlants" id="Pp3c1_42250V3.1">
    <property type="protein sequence ID" value="PAC:32968841.CDS.1"/>
    <property type="gene ID" value="Pp3c1_42250"/>
</dbReference>
<keyword evidence="7" id="KW-1185">Reference proteome</keyword>
<evidence type="ECO:0000313" key="4">
    <source>
        <dbReference type="EnsemblPlants" id="PAC:32968841.CDS.1"/>
    </source>
</evidence>
<dbReference type="EMBL" id="ABEU02000001">
    <property type="protein sequence ID" value="PNR63516.1"/>
    <property type="molecule type" value="Genomic_DNA"/>
</dbReference>
<dbReference type="PaxDb" id="3218-PP1S111_186V6.1"/>
<dbReference type="Proteomes" id="UP000006727">
    <property type="component" value="Chromosome 1"/>
</dbReference>
<dbReference type="EMBL" id="ABEU02000001">
    <property type="protein sequence ID" value="PNR63515.1"/>
    <property type="molecule type" value="Genomic_DNA"/>
</dbReference>